<feature type="compositionally biased region" description="Acidic residues" evidence="1">
    <location>
        <begin position="301"/>
        <end position="316"/>
    </location>
</feature>
<protein>
    <recommendedName>
        <fullName evidence="2">ParB-like N-terminal domain-containing protein</fullName>
    </recommendedName>
</protein>
<keyword evidence="4" id="KW-1185">Reference proteome</keyword>
<dbReference type="SUPFAM" id="SSF110849">
    <property type="entry name" value="ParB/Sulfiredoxin"/>
    <property type="match status" value="1"/>
</dbReference>
<dbReference type="RefSeq" id="WP_154408155.1">
    <property type="nucleotide sequence ID" value="NZ_VUNR01000045.1"/>
</dbReference>
<proteinExistence type="predicted"/>
<evidence type="ECO:0000313" key="4">
    <source>
        <dbReference type="Proteomes" id="UP000433181"/>
    </source>
</evidence>
<organism evidence="3 4">
    <name type="scientific">Anaerovibrio slackiae</name>
    <dbReference type="NCBI Taxonomy" id="2652309"/>
    <lineage>
        <taxon>Bacteria</taxon>
        <taxon>Bacillati</taxon>
        <taxon>Bacillota</taxon>
        <taxon>Negativicutes</taxon>
        <taxon>Selenomonadales</taxon>
        <taxon>Selenomonadaceae</taxon>
        <taxon>Anaerovibrio</taxon>
    </lineage>
</organism>
<dbReference type="GeneID" id="96779954"/>
<dbReference type="SMART" id="SM00470">
    <property type="entry name" value="ParB"/>
    <property type="match status" value="1"/>
</dbReference>
<reference evidence="3 4" key="1">
    <citation type="submission" date="2019-08" db="EMBL/GenBank/DDBJ databases">
        <title>In-depth cultivation of the pig gut microbiome towards novel bacterial diversity and tailored functional studies.</title>
        <authorList>
            <person name="Wylensek D."/>
            <person name="Hitch T.C.A."/>
            <person name="Clavel T."/>
        </authorList>
    </citation>
    <scope>NUCLEOTIDE SEQUENCE [LARGE SCALE GENOMIC DNA]</scope>
    <source>
        <strain evidence="3 4">WCA-693-APC-5D-A</strain>
    </source>
</reference>
<feature type="domain" description="ParB-like N-terminal" evidence="2">
    <location>
        <begin position="30"/>
        <end position="125"/>
    </location>
</feature>
<accession>A0A6I2ULG3</accession>
<dbReference type="Proteomes" id="UP000433181">
    <property type="component" value="Unassembled WGS sequence"/>
</dbReference>
<dbReference type="Gene3D" id="3.90.1530.10">
    <property type="entry name" value="Conserved hypothetical protein from pyrococcus furiosus pfu- 392566-001, ParB domain"/>
    <property type="match status" value="1"/>
</dbReference>
<dbReference type="AlphaFoldDB" id="A0A6I2ULG3"/>
<sequence length="441" mass="49350">MALPKYSGGLADYLNSNTRAAISNMGTRVENIDFQNLIPHENNFYGMRDIPSLAKDMRMSNWVEPLRVQKAQEPGKYIILSGERRYRAVMYRYEHGEIESRDIPCIVTETPTGNELLTAGMQTDIAIIMANSHRVKNFSEKLQEIEVLEPMARIYYQKAKEEGSYAGAFRDYFAEQILNISATQLQRLRSLRSLLEDFLRLLDDGKITRRAAEELARHTADEQLAFQNAMKNFNRECDFDYDDVVAYFHISSEPVKADAPEDSDDVAKDAEDGNSGEGSSQSEYDEASEPVRDNPVSGIDEGGEACAEPDMEDEPEINGRLQQDSIDDDDDKASDAFSGNQGRVAEYGREEDEMPSLTQNAKDDGDEALVATENVSSPVTQAALDDIANSGMAFVVKYLEKGMKESEEMLLIAREAGEEVSIAQYEMEVASFKNAIVRLSH</sequence>
<evidence type="ECO:0000256" key="1">
    <source>
        <dbReference type="SAM" id="MobiDB-lite"/>
    </source>
</evidence>
<dbReference type="SUPFAM" id="SSF109709">
    <property type="entry name" value="KorB DNA-binding domain-like"/>
    <property type="match status" value="1"/>
</dbReference>
<dbReference type="EMBL" id="VUNR01000045">
    <property type="protein sequence ID" value="MSU09991.1"/>
    <property type="molecule type" value="Genomic_DNA"/>
</dbReference>
<dbReference type="InterPro" id="IPR003115">
    <property type="entry name" value="ParB_N"/>
</dbReference>
<evidence type="ECO:0000313" key="3">
    <source>
        <dbReference type="EMBL" id="MSU09991.1"/>
    </source>
</evidence>
<feature type="compositionally biased region" description="Basic and acidic residues" evidence="1">
    <location>
        <begin position="255"/>
        <end position="271"/>
    </location>
</feature>
<comment type="caution">
    <text evidence="3">The sequence shown here is derived from an EMBL/GenBank/DDBJ whole genome shotgun (WGS) entry which is preliminary data.</text>
</comment>
<name>A0A6I2ULG3_9FIRM</name>
<gene>
    <name evidence="3" type="ORF">FYJ84_13550</name>
</gene>
<evidence type="ECO:0000259" key="2">
    <source>
        <dbReference type="SMART" id="SM00470"/>
    </source>
</evidence>
<dbReference type="Pfam" id="PF02195">
    <property type="entry name" value="ParB_N"/>
    <property type="match status" value="1"/>
</dbReference>
<dbReference type="InterPro" id="IPR036086">
    <property type="entry name" value="ParB/Sulfiredoxin_sf"/>
</dbReference>
<feature type="region of interest" description="Disordered" evidence="1">
    <location>
        <begin position="255"/>
        <end position="343"/>
    </location>
</feature>